<name>A0A1P8K0F6_9BURK</name>
<dbReference type="Pfam" id="PF13440">
    <property type="entry name" value="Polysacc_synt_3"/>
    <property type="match status" value="1"/>
</dbReference>
<feature type="transmembrane region" description="Helical" evidence="7">
    <location>
        <begin position="37"/>
        <end position="56"/>
    </location>
</feature>
<evidence type="ECO:0000256" key="1">
    <source>
        <dbReference type="ARBA" id="ARBA00004651"/>
    </source>
</evidence>
<accession>A0A1P8K0F6</accession>
<evidence type="ECO:0008006" key="10">
    <source>
        <dbReference type="Google" id="ProtNLM"/>
    </source>
</evidence>
<dbReference type="PANTHER" id="PTHR30250:SF10">
    <property type="entry name" value="LIPOPOLYSACCHARIDE BIOSYNTHESIS PROTEIN WZXC"/>
    <property type="match status" value="1"/>
</dbReference>
<keyword evidence="3" id="KW-1003">Cell membrane</keyword>
<evidence type="ECO:0000256" key="3">
    <source>
        <dbReference type="ARBA" id="ARBA00022475"/>
    </source>
</evidence>
<sequence length="482" mass="51737">MTTRKALAFSFLDRYSALVIAVASSAILARLLTPAEIGIFSVTMVLLSYIGNLRDLGAGQYLLQEKELTQDRIRATWTVQLGLGLLFSVVVLMAATPAANFYAEPRMHDIMMVLAANFAIGPFGSLTYAWLMREMRFESLAMMRFASVLSGAITSVLLAWHGFGPISLAYGNLVTALVNAGMAAFFRPPSFPWIPGFREIRRVLSFGGRMTANTVINTFSNSAPEVLLGKLQGMAATGLYSRANGLASMFHRLVMDATLSVALPLFAKETRESGNARQSFILATSYVTAIGWSFFLGVFFLASPAIRLLYGSQWDGAVELTRLIALGMAAGIPAALCPTALLASGRVTASLKATIMVAVQYVGFIAVGAVLGLHFVGYAFILANLVSASIWLTVTQKEIGFDRRQLGRTLLHSAMAAVAAAMAPALVFFWLGATPDDRILPLAIAVPGSIAIFVAAVIVCRHPLLRELQRVWPKLASVGQGA</sequence>
<feature type="transmembrane region" description="Helical" evidence="7">
    <location>
        <begin position="323"/>
        <end position="343"/>
    </location>
</feature>
<dbReference type="GO" id="GO:0005886">
    <property type="term" value="C:plasma membrane"/>
    <property type="evidence" value="ECO:0007669"/>
    <property type="project" value="UniProtKB-SubCell"/>
</dbReference>
<evidence type="ECO:0000256" key="7">
    <source>
        <dbReference type="SAM" id="Phobius"/>
    </source>
</evidence>
<dbReference type="AlphaFoldDB" id="A0A1P8K0F6"/>
<evidence type="ECO:0000256" key="2">
    <source>
        <dbReference type="ARBA" id="ARBA00007430"/>
    </source>
</evidence>
<comment type="similarity">
    <text evidence="2">Belongs to the polysaccharide synthase family.</text>
</comment>
<dbReference type="OrthoDB" id="5486360at2"/>
<feature type="transmembrane region" description="Helical" evidence="7">
    <location>
        <begin position="414"/>
        <end position="433"/>
    </location>
</feature>
<feature type="transmembrane region" description="Helical" evidence="7">
    <location>
        <begin position="110"/>
        <end position="131"/>
    </location>
</feature>
<dbReference type="STRING" id="1842727.RD110_21570"/>
<protein>
    <recommendedName>
        <fullName evidence="10">Polysaccharide biosynthesis protein</fullName>
    </recommendedName>
</protein>
<dbReference type="InterPro" id="IPR050833">
    <property type="entry name" value="Poly_Biosynth_Transport"/>
</dbReference>
<dbReference type="PANTHER" id="PTHR30250">
    <property type="entry name" value="PST FAMILY PREDICTED COLANIC ACID TRANSPORTER"/>
    <property type="match status" value="1"/>
</dbReference>
<evidence type="ECO:0000256" key="5">
    <source>
        <dbReference type="ARBA" id="ARBA00022989"/>
    </source>
</evidence>
<feature type="transmembrane region" description="Helical" evidence="7">
    <location>
        <begin position="280"/>
        <end position="303"/>
    </location>
</feature>
<dbReference type="KEGG" id="rhy:RD110_21570"/>
<dbReference type="RefSeq" id="WP_076201896.1">
    <property type="nucleotide sequence ID" value="NZ_CP019236.1"/>
</dbReference>
<evidence type="ECO:0000256" key="6">
    <source>
        <dbReference type="ARBA" id="ARBA00023136"/>
    </source>
</evidence>
<dbReference type="Proteomes" id="UP000186609">
    <property type="component" value="Chromosome"/>
</dbReference>
<organism evidence="8 9">
    <name type="scientific">Rhodoferax koreensis</name>
    <dbReference type="NCBI Taxonomy" id="1842727"/>
    <lineage>
        <taxon>Bacteria</taxon>
        <taxon>Pseudomonadati</taxon>
        <taxon>Pseudomonadota</taxon>
        <taxon>Betaproteobacteria</taxon>
        <taxon>Burkholderiales</taxon>
        <taxon>Comamonadaceae</taxon>
        <taxon>Rhodoferax</taxon>
    </lineage>
</organism>
<keyword evidence="4 7" id="KW-0812">Transmembrane</keyword>
<dbReference type="EMBL" id="CP019236">
    <property type="protein sequence ID" value="APW39486.1"/>
    <property type="molecule type" value="Genomic_DNA"/>
</dbReference>
<keyword evidence="6 7" id="KW-0472">Membrane</keyword>
<evidence type="ECO:0000313" key="8">
    <source>
        <dbReference type="EMBL" id="APW39486.1"/>
    </source>
</evidence>
<dbReference type="CDD" id="cd13127">
    <property type="entry name" value="MATE_tuaB_like"/>
    <property type="match status" value="1"/>
</dbReference>
<feature type="transmembrane region" description="Helical" evidence="7">
    <location>
        <begin position="77"/>
        <end position="98"/>
    </location>
</feature>
<gene>
    <name evidence="8" type="ORF">RD110_21570</name>
</gene>
<proteinExistence type="inferred from homology"/>
<feature type="transmembrane region" description="Helical" evidence="7">
    <location>
        <begin position="12"/>
        <end position="31"/>
    </location>
</feature>
<comment type="subcellular location">
    <subcellularLocation>
        <location evidence="1">Cell membrane</location>
        <topology evidence="1">Multi-pass membrane protein</topology>
    </subcellularLocation>
</comment>
<keyword evidence="5 7" id="KW-1133">Transmembrane helix</keyword>
<feature type="transmembrane region" description="Helical" evidence="7">
    <location>
        <begin position="439"/>
        <end position="460"/>
    </location>
</feature>
<evidence type="ECO:0000256" key="4">
    <source>
        <dbReference type="ARBA" id="ARBA00022692"/>
    </source>
</evidence>
<reference evidence="8 9" key="1">
    <citation type="submission" date="2017-01" db="EMBL/GenBank/DDBJ databases">
        <authorList>
            <person name="Mah S.A."/>
            <person name="Swanson W.J."/>
            <person name="Moy G.W."/>
            <person name="Vacquier V.D."/>
        </authorList>
    </citation>
    <scope>NUCLEOTIDE SEQUENCE [LARGE SCALE GENOMIC DNA]</scope>
    <source>
        <strain evidence="8 9">DCY110</strain>
    </source>
</reference>
<feature type="transmembrane region" description="Helical" evidence="7">
    <location>
        <begin position="143"/>
        <end position="163"/>
    </location>
</feature>
<keyword evidence="9" id="KW-1185">Reference proteome</keyword>
<evidence type="ECO:0000313" key="9">
    <source>
        <dbReference type="Proteomes" id="UP000186609"/>
    </source>
</evidence>